<dbReference type="GO" id="GO:0043107">
    <property type="term" value="P:type IV pilus-dependent motility"/>
    <property type="evidence" value="ECO:0007669"/>
    <property type="project" value="InterPro"/>
</dbReference>
<evidence type="ECO:0000256" key="1">
    <source>
        <dbReference type="SAM" id="Phobius"/>
    </source>
</evidence>
<dbReference type="RefSeq" id="WP_136865409.1">
    <property type="nucleotide sequence ID" value="NZ_SWCJ01000029.1"/>
</dbReference>
<dbReference type="InterPro" id="IPR007445">
    <property type="entry name" value="PilO"/>
</dbReference>
<dbReference type="Proteomes" id="UP000305675">
    <property type="component" value="Unassembled WGS sequence"/>
</dbReference>
<dbReference type="InterPro" id="IPR014717">
    <property type="entry name" value="Transl_elong_EF1B/ribsomal_bS6"/>
</dbReference>
<name>A0A4U1BDH3_9GAMM</name>
<dbReference type="Gene3D" id="3.30.70.60">
    <property type="match status" value="1"/>
</dbReference>
<dbReference type="Pfam" id="PF04350">
    <property type="entry name" value="PilO"/>
    <property type="match status" value="1"/>
</dbReference>
<keyword evidence="3" id="KW-1185">Reference proteome</keyword>
<keyword evidence="1" id="KW-0812">Transmembrane</keyword>
<protein>
    <recommendedName>
        <fullName evidence="4">Type IV pilus assembly protein PilO</fullName>
    </recommendedName>
</protein>
<keyword evidence="1" id="KW-1133">Transmembrane helix</keyword>
<evidence type="ECO:0008006" key="4">
    <source>
        <dbReference type="Google" id="ProtNLM"/>
    </source>
</evidence>
<dbReference type="PANTHER" id="PTHR39555:SF1">
    <property type="entry name" value="TYPE IV PILUS INNER MEMBRANE COMPONENT PILO"/>
    <property type="match status" value="1"/>
</dbReference>
<evidence type="ECO:0000313" key="3">
    <source>
        <dbReference type="Proteomes" id="UP000305675"/>
    </source>
</evidence>
<proteinExistence type="predicted"/>
<organism evidence="2 3">
    <name type="scientific">Ferrimonas aestuarii</name>
    <dbReference type="NCBI Taxonomy" id="2569539"/>
    <lineage>
        <taxon>Bacteria</taxon>
        <taxon>Pseudomonadati</taxon>
        <taxon>Pseudomonadota</taxon>
        <taxon>Gammaproteobacteria</taxon>
        <taxon>Alteromonadales</taxon>
        <taxon>Ferrimonadaceae</taxon>
        <taxon>Ferrimonas</taxon>
    </lineage>
</organism>
<dbReference type="OrthoDB" id="9802133at2"/>
<sequence length="193" mass="22502">MSLDDLNRMDFQAIALWPRWARVALLSVLWGMMTMILGAIFWQTPFSQWQQARDREHELKQEFQGKYLLSAQLEQKQQHLQAQQQQMHHLLQILPSQHQLPQLLDDITFQATKNQLVITRVGWLKPKLQQDYVSLPLELQLQGSFIDFGHFLDGIANLPRIVSVERLEISEQESNLGFKLVAASYRLSAKEQP</sequence>
<gene>
    <name evidence="2" type="ORF">FCL42_21140</name>
</gene>
<dbReference type="PANTHER" id="PTHR39555">
    <property type="entry name" value="FIMBRIAL ASSEMBLY PROTEIN PILO-LIKE PROTEIN-RELATED"/>
    <property type="match status" value="1"/>
</dbReference>
<dbReference type="GO" id="GO:0043683">
    <property type="term" value="P:type IV pilus assembly"/>
    <property type="evidence" value="ECO:0007669"/>
    <property type="project" value="InterPro"/>
</dbReference>
<keyword evidence="1" id="KW-0472">Membrane</keyword>
<feature type="transmembrane region" description="Helical" evidence="1">
    <location>
        <begin position="20"/>
        <end position="42"/>
    </location>
</feature>
<reference evidence="2 3" key="1">
    <citation type="submission" date="2019-04" db="EMBL/GenBank/DDBJ databases">
        <authorList>
            <person name="Hwang J.C."/>
        </authorList>
    </citation>
    <scope>NUCLEOTIDE SEQUENCE [LARGE SCALE GENOMIC DNA]</scope>
    <source>
        <strain evidence="2 3">IMCC35002</strain>
    </source>
</reference>
<comment type="caution">
    <text evidence="2">The sequence shown here is derived from an EMBL/GenBank/DDBJ whole genome shotgun (WGS) entry which is preliminary data.</text>
</comment>
<dbReference type="EMBL" id="SWCJ01000029">
    <property type="protein sequence ID" value="TKB49131.1"/>
    <property type="molecule type" value="Genomic_DNA"/>
</dbReference>
<accession>A0A4U1BDH3</accession>
<dbReference type="AlphaFoldDB" id="A0A4U1BDH3"/>
<evidence type="ECO:0000313" key="2">
    <source>
        <dbReference type="EMBL" id="TKB49131.1"/>
    </source>
</evidence>